<dbReference type="KEGG" id="vg:36843681"/>
<feature type="region of interest" description="Disordered" evidence="1">
    <location>
        <begin position="1"/>
        <end position="27"/>
    </location>
</feature>
<sequence length="57" mass="6382">MVGKEAKTKKAYEATGPDGTTWHALPQDGAASNTWHLWLARDGGLTPRNLLRDQRRH</sequence>
<name>A0A2U7U7Z0_9VIRU</name>
<dbReference type="RefSeq" id="YP_009482809.1">
    <property type="nucleotide sequence ID" value="NC_037667.1"/>
</dbReference>
<reference evidence="2" key="1">
    <citation type="journal article" date="2018" name="Nat. Commun.">
        <title>Diversity and evolution of the emerging Pandoraviridae family.</title>
        <authorList>
            <person name="Legendre M."/>
            <person name="Fabre E."/>
            <person name="Poirot O."/>
            <person name="Jeudy S."/>
            <person name="Lartigue A."/>
            <person name="Alempic J.M."/>
            <person name="Beucher L."/>
            <person name="Philippe N."/>
            <person name="Bertaux L."/>
            <person name="Christo-Foroux E."/>
            <person name="Labadie K."/>
            <person name="Coute Y."/>
            <person name="Abergel C."/>
            <person name="Claverie J.M."/>
        </authorList>
    </citation>
    <scope>NUCLEOTIDE SEQUENCE [LARGE SCALE GENOMIC DNA]</scope>
    <source>
        <strain evidence="2">Quercus</strain>
    </source>
</reference>
<protein>
    <submittedName>
        <fullName evidence="2">Uncharacterized protein</fullName>
    </submittedName>
</protein>
<evidence type="ECO:0000313" key="2">
    <source>
        <dbReference type="EMBL" id="AVK74540.1"/>
    </source>
</evidence>
<dbReference type="Proteomes" id="UP000248852">
    <property type="component" value="Segment"/>
</dbReference>
<evidence type="ECO:0000256" key="1">
    <source>
        <dbReference type="SAM" id="MobiDB-lite"/>
    </source>
</evidence>
<gene>
    <name evidence="2" type="ORF">pqer_cds_118</name>
</gene>
<feature type="compositionally biased region" description="Basic and acidic residues" evidence="1">
    <location>
        <begin position="1"/>
        <end position="12"/>
    </location>
</feature>
<proteinExistence type="predicted"/>
<accession>A0A2U7U7Z0</accession>
<organism evidence="2">
    <name type="scientific">Pandoravirus quercus</name>
    <dbReference type="NCBI Taxonomy" id="2107709"/>
    <lineage>
        <taxon>Viruses</taxon>
        <taxon>Pandoravirus</taxon>
    </lineage>
</organism>
<dbReference type="GeneID" id="36843681"/>
<dbReference type="EMBL" id="MG011689">
    <property type="protein sequence ID" value="AVK74540.1"/>
    <property type="molecule type" value="Genomic_DNA"/>
</dbReference>